<evidence type="ECO:0000313" key="2">
    <source>
        <dbReference type="Proteomes" id="UP000223711"/>
    </source>
</evidence>
<dbReference type="Proteomes" id="UP000223711">
    <property type="component" value="Segment"/>
</dbReference>
<protein>
    <submittedName>
        <fullName evidence="1">Uncharacterized protein</fullName>
    </submittedName>
</protein>
<gene>
    <name evidence="1" type="ORF">Sn110110_191</name>
</gene>
<name>A0A1D7SKV9_9CAUD</name>
<organism evidence="1 2">
    <name type="scientific">Cyanophage S-RIM14</name>
    <dbReference type="NCBI Taxonomy" id="1278423"/>
    <lineage>
        <taxon>Viruses</taxon>
        <taxon>Duplodnaviria</taxon>
        <taxon>Heunggongvirae</taxon>
        <taxon>Uroviricota</taxon>
        <taxon>Caudoviricetes</taxon>
        <taxon>Pantevenvirales</taxon>
        <taxon>Kyanoviridae</taxon>
        <taxon>Ahtivirus</taxon>
        <taxon>Ahtivirus sagseatwo</taxon>
    </lineage>
</organism>
<reference evidence="1 2" key="1">
    <citation type="journal article" date="2016" name="Environ. Microbiol.">
        <title>Genomic diversification of marine cyanophages into stable ecotypes.</title>
        <authorList>
            <person name="Marston M.F."/>
            <person name="Martiny J.B."/>
        </authorList>
    </citation>
    <scope>NUCLEOTIDE SEQUENCE [LARGE SCALE GENOMIC DNA]</scope>
    <source>
        <strain evidence="1">Sn_11_0110</strain>
    </source>
</reference>
<proteinExistence type="predicted"/>
<dbReference type="EMBL" id="KX349303">
    <property type="protein sequence ID" value="AOO14385.1"/>
    <property type="molecule type" value="Genomic_DNA"/>
</dbReference>
<accession>A0A1D7SKV9</accession>
<sequence length="62" mass="7199">MTDIDIPSKLTLWGSEMNRTHLKVLIRDLEIILSELKSEVYSEPESYIDTDKYYSDSDDNGD</sequence>
<evidence type="ECO:0000313" key="1">
    <source>
        <dbReference type="EMBL" id="AOO14385.1"/>
    </source>
</evidence>